<dbReference type="SMART" id="SM00062">
    <property type="entry name" value="PBPb"/>
    <property type="match status" value="1"/>
</dbReference>
<dbReference type="GO" id="GO:0006865">
    <property type="term" value="P:amino acid transport"/>
    <property type="evidence" value="ECO:0007669"/>
    <property type="project" value="TreeGrafter"/>
</dbReference>
<evidence type="ECO:0000256" key="1">
    <source>
        <dbReference type="ARBA" id="ARBA00010333"/>
    </source>
</evidence>
<gene>
    <name evidence="8" type="ORF">Desaf_3369</name>
</gene>
<name>F3YWT2_DESAF</name>
<keyword evidence="9" id="KW-1185">Reference proteome</keyword>
<dbReference type="GO" id="GO:0005576">
    <property type="term" value="C:extracellular region"/>
    <property type="evidence" value="ECO:0007669"/>
    <property type="project" value="TreeGrafter"/>
</dbReference>
<dbReference type="GO" id="GO:0015276">
    <property type="term" value="F:ligand-gated monoatomic ion channel activity"/>
    <property type="evidence" value="ECO:0007669"/>
    <property type="project" value="InterPro"/>
</dbReference>
<organism evidence="8 9">
    <name type="scientific">Desulfocurvibacter africanus subsp. africanus str. Walvis Bay</name>
    <dbReference type="NCBI Taxonomy" id="690850"/>
    <lineage>
        <taxon>Bacteria</taxon>
        <taxon>Pseudomonadati</taxon>
        <taxon>Thermodesulfobacteriota</taxon>
        <taxon>Desulfovibrionia</taxon>
        <taxon>Desulfovibrionales</taxon>
        <taxon>Desulfovibrionaceae</taxon>
        <taxon>Desulfocurvibacter</taxon>
    </lineage>
</organism>
<feature type="domain" description="Solute-binding protein family 3/N-terminal" evidence="6">
    <location>
        <begin position="35"/>
        <end position="263"/>
    </location>
</feature>
<evidence type="ECO:0000313" key="9">
    <source>
        <dbReference type="Proteomes" id="UP000007844"/>
    </source>
</evidence>
<dbReference type="CDD" id="cd13689">
    <property type="entry name" value="PBP2_BsGlnH"/>
    <property type="match status" value="1"/>
</dbReference>
<dbReference type="SUPFAM" id="SSF53850">
    <property type="entry name" value="Periplasmic binding protein-like II"/>
    <property type="match status" value="1"/>
</dbReference>
<dbReference type="AlphaFoldDB" id="F3YWT2"/>
<dbReference type="InterPro" id="IPR001638">
    <property type="entry name" value="Solute-binding_3/MltF_N"/>
</dbReference>
<sequence length="278" mass="31162" precursor="true">MRLVKAFLVVAAVALCCASSAFAESTYDKVMKAKVLRAGIMTNSIPGAFYNEKKEWVGFDVDIAEEVAKRLGVKLERVQVSDMTRISFVQQGRIDMSVANMTHKRERDKSIDFSITYFFDGQKLLVKKDSGIKDWKDIVAQNKKIASTKGTTSEVNARNKLKQLGDKNADQNVISFPDYAAAFQALKNGRVAGFTTDSTILLGYAAQASGQFELVGDFISDEPYGIGLPENDSKWRDAINFALQDMWADGTYKKIYDKWYGPDTPYYFPLTAKIEMWP</sequence>
<dbReference type="KEGG" id="daf:Desaf_3369"/>
<evidence type="ECO:0000256" key="2">
    <source>
        <dbReference type="ARBA" id="ARBA00022448"/>
    </source>
</evidence>
<feature type="chain" id="PRO_5003308762" evidence="5">
    <location>
        <begin position="24"/>
        <end position="278"/>
    </location>
</feature>
<dbReference type="PROSITE" id="PS01039">
    <property type="entry name" value="SBP_BACTERIAL_3"/>
    <property type="match status" value="1"/>
</dbReference>
<evidence type="ECO:0000256" key="5">
    <source>
        <dbReference type="SAM" id="SignalP"/>
    </source>
</evidence>
<reference evidence="8 9" key="1">
    <citation type="journal article" date="2011" name="J. Bacteriol.">
        <title>Genome sequence of the mercury-methylating and pleomorphic Desulfovibrio africanus Strain Walvis Bay.</title>
        <authorList>
            <person name="Brown S.D."/>
            <person name="Wall J.D."/>
            <person name="Kucken A.M."/>
            <person name="Gilmour C.C."/>
            <person name="Podar M."/>
            <person name="Brandt C.C."/>
            <person name="Teshima H."/>
            <person name="Detter J.C."/>
            <person name="Han C.S."/>
            <person name="Land M.L."/>
            <person name="Lucas S."/>
            <person name="Han J."/>
            <person name="Pennacchio L."/>
            <person name="Nolan M."/>
            <person name="Pitluck S."/>
            <person name="Woyke T."/>
            <person name="Goodwin L."/>
            <person name="Palumbo A.V."/>
            <person name="Elias D.A."/>
        </authorList>
    </citation>
    <scope>NUCLEOTIDE SEQUENCE [LARGE SCALE GENOMIC DNA]</scope>
    <source>
        <strain evidence="8 9">Walvis Bay</strain>
    </source>
</reference>
<dbReference type="InterPro" id="IPR001320">
    <property type="entry name" value="Iontro_rcpt_C"/>
</dbReference>
<dbReference type="HOGENOM" id="CLU_019602_18_4_7"/>
<protein>
    <submittedName>
        <fullName evidence="8">ABC-type transporter, periplasmic subunit family 3</fullName>
    </submittedName>
</protein>
<dbReference type="PANTHER" id="PTHR30085">
    <property type="entry name" value="AMINO ACID ABC TRANSPORTER PERMEASE"/>
    <property type="match status" value="1"/>
</dbReference>
<proteinExistence type="inferred from homology"/>
<feature type="domain" description="Ionotropic glutamate receptor C-terminal" evidence="7">
    <location>
        <begin position="42"/>
        <end position="262"/>
    </location>
</feature>
<evidence type="ECO:0000313" key="8">
    <source>
        <dbReference type="EMBL" id="EGJ51656.1"/>
    </source>
</evidence>
<evidence type="ECO:0000259" key="6">
    <source>
        <dbReference type="SMART" id="SM00062"/>
    </source>
</evidence>
<dbReference type="SMART" id="SM00079">
    <property type="entry name" value="PBPe"/>
    <property type="match status" value="1"/>
</dbReference>
<keyword evidence="2" id="KW-0813">Transport</keyword>
<dbReference type="InterPro" id="IPR051455">
    <property type="entry name" value="Bact_solute-bind_prot3"/>
</dbReference>
<dbReference type="STRING" id="690850.Desaf_3369"/>
<dbReference type="eggNOG" id="COG0834">
    <property type="taxonomic scope" value="Bacteria"/>
</dbReference>
<dbReference type="RefSeq" id="WP_014261276.1">
    <property type="nucleotide sequence ID" value="NC_016629.1"/>
</dbReference>
<dbReference type="Proteomes" id="UP000007844">
    <property type="component" value="Chromosome"/>
</dbReference>
<evidence type="ECO:0000259" key="7">
    <source>
        <dbReference type="SMART" id="SM00079"/>
    </source>
</evidence>
<evidence type="ECO:0000256" key="3">
    <source>
        <dbReference type="ARBA" id="ARBA00022729"/>
    </source>
</evidence>
<dbReference type="Pfam" id="PF00497">
    <property type="entry name" value="SBP_bac_3"/>
    <property type="match status" value="1"/>
</dbReference>
<keyword evidence="3 5" id="KW-0732">Signal</keyword>
<comment type="similarity">
    <text evidence="1 4">Belongs to the bacterial solute-binding protein 3 family.</text>
</comment>
<dbReference type="Gene3D" id="3.40.190.10">
    <property type="entry name" value="Periplasmic binding protein-like II"/>
    <property type="match status" value="2"/>
</dbReference>
<dbReference type="GO" id="GO:0016020">
    <property type="term" value="C:membrane"/>
    <property type="evidence" value="ECO:0007669"/>
    <property type="project" value="InterPro"/>
</dbReference>
<feature type="signal peptide" evidence="5">
    <location>
        <begin position="1"/>
        <end position="23"/>
    </location>
</feature>
<dbReference type="EMBL" id="CP003221">
    <property type="protein sequence ID" value="EGJ51656.1"/>
    <property type="molecule type" value="Genomic_DNA"/>
</dbReference>
<dbReference type="GO" id="GO:0030288">
    <property type="term" value="C:outer membrane-bounded periplasmic space"/>
    <property type="evidence" value="ECO:0007669"/>
    <property type="project" value="TreeGrafter"/>
</dbReference>
<dbReference type="PANTHER" id="PTHR30085:SF6">
    <property type="entry name" value="ABC TRANSPORTER GLUTAMINE-BINDING PROTEIN GLNH"/>
    <property type="match status" value="1"/>
</dbReference>
<dbReference type="InterPro" id="IPR018313">
    <property type="entry name" value="SBP_3_CS"/>
</dbReference>
<accession>F3YWT2</accession>
<evidence type="ECO:0000256" key="4">
    <source>
        <dbReference type="RuleBase" id="RU003744"/>
    </source>
</evidence>